<evidence type="ECO:0000313" key="1">
    <source>
        <dbReference type="EMBL" id="JAE02278.1"/>
    </source>
</evidence>
<name>A0A0A9F1V2_ARUDO</name>
<proteinExistence type="predicted"/>
<accession>A0A0A9F1V2</accession>
<protein>
    <submittedName>
        <fullName evidence="1">Uncharacterized protein</fullName>
    </submittedName>
</protein>
<sequence>MVINKVVILGHICSGIYFFPNTHVCYLCSTILR</sequence>
<organism evidence="1">
    <name type="scientific">Arundo donax</name>
    <name type="common">Giant reed</name>
    <name type="synonym">Donax arundinaceus</name>
    <dbReference type="NCBI Taxonomy" id="35708"/>
    <lineage>
        <taxon>Eukaryota</taxon>
        <taxon>Viridiplantae</taxon>
        <taxon>Streptophyta</taxon>
        <taxon>Embryophyta</taxon>
        <taxon>Tracheophyta</taxon>
        <taxon>Spermatophyta</taxon>
        <taxon>Magnoliopsida</taxon>
        <taxon>Liliopsida</taxon>
        <taxon>Poales</taxon>
        <taxon>Poaceae</taxon>
        <taxon>PACMAD clade</taxon>
        <taxon>Arundinoideae</taxon>
        <taxon>Arundineae</taxon>
        <taxon>Arundo</taxon>
    </lineage>
</organism>
<dbReference type="EMBL" id="GBRH01195618">
    <property type="protein sequence ID" value="JAE02278.1"/>
    <property type="molecule type" value="Transcribed_RNA"/>
</dbReference>
<dbReference type="AlphaFoldDB" id="A0A0A9F1V2"/>
<reference evidence="1" key="1">
    <citation type="submission" date="2014-09" db="EMBL/GenBank/DDBJ databases">
        <authorList>
            <person name="Magalhaes I.L.F."/>
            <person name="Oliveira U."/>
            <person name="Santos F.R."/>
            <person name="Vidigal T.H.D.A."/>
            <person name="Brescovit A.D."/>
            <person name="Santos A.J."/>
        </authorList>
    </citation>
    <scope>NUCLEOTIDE SEQUENCE</scope>
    <source>
        <tissue evidence="1">Shoot tissue taken approximately 20 cm above the soil surface</tissue>
    </source>
</reference>
<reference evidence="1" key="2">
    <citation type="journal article" date="2015" name="Data Brief">
        <title>Shoot transcriptome of the giant reed, Arundo donax.</title>
        <authorList>
            <person name="Barrero R.A."/>
            <person name="Guerrero F.D."/>
            <person name="Moolhuijzen P."/>
            <person name="Goolsby J.A."/>
            <person name="Tidwell J."/>
            <person name="Bellgard S.E."/>
            <person name="Bellgard M.I."/>
        </authorList>
    </citation>
    <scope>NUCLEOTIDE SEQUENCE</scope>
    <source>
        <tissue evidence="1">Shoot tissue taken approximately 20 cm above the soil surface</tissue>
    </source>
</reference>